<dbReference type="InterPro" id="IPR036249">
    <property type="entry name" value="Thioredoxin-like_sf"/>
</dbReference>
<dbReference type="RefSeq" id="WP_140003987.1">
    <property type="nucleotide sequence ID" value="NZ_CP040946.1"/>
</dbReference>
<dbReference type="PANTHER" id="PTHR46115">
    <property type="entry name" value="THIOREDOXIN-LIKE PROTEIN 1"/>
    <property type="match status" value="1"/>
</dbReference>
<gene>
    <name evidence="4" type="ORF">FIU01_09015</name>
</gene>
<dbReference type="Pfam" id="PF00085">
    <property type="entry name" value="Thioredoxin"/>
    <property type="match status" value="1"/>
</dbReference>
<sequence>MKSNLPQSLDGQSQFNGLVAAHPFVIVLFTAKWCAPCQQFAPVFAELASQSPQALFAVADIDTATDLTANFQVTQVPALMAIRDRVVIDRVVGAMHTHALRQHVQMWQALEMTAINRHFAQKAPLHARSLSAAPASPRE</sequence>
<evidence type="ECO:0000313" key="4">
    <source>
        <dbReference type="EMBL" id="QDC44657.1"/>
    </source>
</evidence>
<dbReference type="AlphaFoldDB" id="A0A5B8CTM1"/>
<dbReference type="KEGG" id="mmec:FIU01_09015"/>
<dbReference type="InterPro" id="IPR017937">
    <property type="entry name" value="Thioredoxin_CS"/>
</dbReference>
<keyword evidence="2" id="KW-0676">Redox-active center</keyword>
<dbReference type="PROSITE" id="PS51352">
    <property type="entry name" value="THIOREDOXIN_2"/>
    <property type="match status" value="1"/>
</dbReference>
<keyword evidence="5" id="KW-1185">Reference proteome</keyword>
<dbReference type="EMBL" id="CP040946">
    <property type="protein sequence ID" value="QDC44657.1"/>
    <property type="molecule type" value="Genomic_DNA"/>
</dbReference>
<dbReference type="InterPro" id="IPR013766">
    <property type="entry name" value="Thioredoxin_domain"/>
</dbReference>
<name>A0A5B8CTM1_9PROT</name>
<evidence type="ECO:0000313" key="5">
    <source>
        <dbReference type="Proteomes" id="UP000311008"/>
    </source>
</evidence>
<proteinExistence type="predicted"/>
<keyword evidence="1" id="KW-1015">Disulfide bond</keyword>
<dbReference type="Gene3D" id="3.40.30.10">
    <property type="entry name" value="Glutaredoxin"/>
    <property type="match status" value="1"/>
</dbReference>
<protein>
    <submittedName>
        <fullName evidence="4">Thioredoxin family protein</fullName>
    </submittedName>
</protein>
<evidence type="ECO:0000259" key="3">
    <source>
        <dbReference type="PROSITE" id="PS51352"/>
    </source>
</evidence>
<evidence type="ECO:0000256" key="2">
    <source>
        <dbReference type="ARBA" id="ARBA00023284"/>
    </source>
</evidence>
<dbReference type="Proteomes" id="UP000311008">
    <property type="component" value="Chromosome"/>
</dbReference>
<dbReference type="GO" id="GO:0015036">
    <property type="term" value="F:disulfide oxidoreductase activity"/>
    <property type="evidence" value="ECO:0007669"/>
    <property type="project" value="UniProtKB-ARBA"/>
</dbReference>
<dbReference type="PROSITE" id="PS00194">
    <property type="entry name" value="THIOREDOXIN_1"/>
    <property type="match status" value="1"/>
</dbReference>
<reference evidence="5" key="1">
    <citation type="journal article" date="2019" name="ISME J.">
        <title>Evolution in action: habitat transition from sediment to the pelagial leads to genome streamlining in Methylophilaceae.</title>
        <authorList>
            <person name="Salcher M."/>
            <person name="Schaefle D."/>
            <person name="Kaspar M."/>
            <person name="Neuenschwander S.M."/>
            <person name="Ghai R."/>
        </authorList>
    </citation>
    <scope>NUCLEOTIDE SEQUENCE [LARGE SCALE GENOMIC DNA]</scope>
    <source>
        <strain evidence="5">MMS-M-51</strain>
    </source>
</reference>
<evidence type="ECO:0000256" key="1">
    <source>
        <dbReference type="ARBA" id="ARBA00023157"/>
    </source>
</evidence>
<accession>A0A5B8CTM1</accession>
<feature type="domain" description="Thioredoxin" evidence="3">
    <location>
        <begin position="1"/>
        <end position="109"/>
    </location>
</feature>
<dbReference type="CDD" id="cd02947">
    <property type="entry name" value="TRX_family"/>
    <property type="match status" value="1"/>
</dbReference>
<dbReference type="SUPFAM" id="SSF52833">
    <property type="entry name" value="Thioredoxin-like"/>
    <property type="match status" value="1"/>
</dbReference>
<organism evidence="4 5">
    <name type="scientific">Methylophilus medardicus</name>
    <dbReference type="NCBI Taxonomy" id="2588534"/>
    <lineage>
        <taxon>Bacteria</taxon>
        <taxon>Pseudomonadati</taxon>
        <taxon>Pseudomonadota</taxon>
        <taxon>Betaproteobacteria</taxon>
        <taxon>Nitrosomonadales</taxon>
        <taxon>Methylophilaceae</taxon>
        <taxon>Methylophilus</taxon>
    </lineage>
</organism>
<dbReference type="OrthoDB" id="4964771at2"/>